<evidence type="ECO:0000313" key="2">
    <source>
        <dbReference type="Proteomes" id="UP001185863"/>
    </source>
</evidence>
<dbReference type="InterPro" id="IPR012349">
    <property type="entry name" value="Split_barrel_FMN-bd"/>
</dbReference>
<dbReference type="AlphaFoldDB" id="A0AAE5A8F4"/>
<name>A0AAE5A8F4_9NOCA</name>
<accession>A0AAE5A8F4</accession>
<dbReference type="Pfam" id="PF12900">
    <property type="entry name" value="Pyridox_ox_2"/>
    <property type="match status" value="1"/>
</dbReference>
<dbReference type="InterPro" id="IPR024747">
    <property type="entry name" value="Pyridox_Oxase-rel"/>
</dbReference>
<proteinExistence type="predicted"/>
<dbReference type="Proteomes" id="UP001185863">
    <property type="component" value="Unassembled WGS sequence"/>
</dbReference>
<dbReference type="Gene3D" id="2.30.110.10">
    <property type="entry name" value="Electron Transport, Fmn-binding Protein, Chain A"/>
    <property type="match status" value="1"/>
</dbReference>
<sequence length="175" mass="18764">MTTLSSVCVLVAAPMLVGSVLTPTEEAVMYQKSPVVAMDSDGPLPIAECRKLLRSVPTGRLVYTEDALPAVRPVTFAALDSDLVIPTGNNPWFDRFDRGVLAFEAGTIDPATRTGWSVLAMGRSRVLSGTDGLIGLADPACIPWSSSRDDRYLVIGIEQISGHRTTLLRPAGDHR</sequence>
<dbReference type="RefSeq" id="WP_317746784.1">
    <property type="nucleotide sequence ID" value="NZ_JAWLUP010000071.1"/>
</dbReference>
<reference evidence="1" key="1">
    <citation type="submission" date="2023-10" db="EMBL/GenBank/DDBJ databases">
        <title>Development of a sustainable strategy for remediation of hydrocarbon-contaminated territories based on the waste exchange concept.</title>
        <authorList>
            <person name="Krivoruchko A."/>
        </authorList>
    </citation>
    <scope>NUCLEOTIDE SEQUENCE</scope>
    <source>
        <strain evidence="1">IEGM 68</strain>
    </source>
</reference>
<comment type="caution">
    <text evidence="1">The sequence shown here is derived from an EMBL/GenBank/DDBJ whole genome shotgun (WGS) entry which is preliminary data.</text>
</comment>
<protein>
    <submittedName>
        <fullName evidence="1">Pyridoxamine 5'-phosphate oxidase family protein</fullName>
    </submittedName>
</protein>
<gene>
    <name evidence="1" type="ORF">R4315_21450</name>
</gene>
<evidence type="ECO:0000313" key="1">
    <source>
        <dbReference type="EMBL" id="MDV7267098.1"/>
    </source>
</evidence>
<dbReference type="SUPFAM" id="SSF50475">
    <property type="entry name" value="FMN-binding split barrel"/>
    <property type="match status" value="1"/>
</dbReference>
<dbReference type="EMBL" id="JAWLUP010000071">
    <property type="protein sequence ID" value="MDV7267098.1"/>
    <property type="molecule type" value="Genomic_DNA"/>
</dbReference>
<organism evidence="1 2">
    <name type="scientific">Rhodococcus oxybenzonivorans</name>
    <dbReference type="NCBI Taxonomy" id="1990687"/>
    <lineage>
        <taxon>Bacteria</taxon>
        <taxon>Bacillati</taxon>
        <taxon>Actinomycetota</taxon>
        <taxon>Actinomycetes</taxon>
        <taxon>Mycobacteriales</taxon>
        <taxon>Nocardiaceae</taxon>
        <taxon>Rhodococcus</taxon>
    </lineage>
</organism>